<dbReference type="InterPro" id="IPR029058">
    <property type="entry name" value="AB_hydrolase_fold"/>
</dbReference>
<dbReference type="AlphaFoldDB" id="A0AAV2YGH6"/>
<dbReference type="SUPFAM" id="SSF53474">
    <property type="entry name" value="alpha/beta-Hydrolases"/>
    <property type="match status" value="1"/>
</dbReference>
<sequence>MDFDHITMYFYHNWALKKSGEVAIHTHLHPPGASARATPLCELLAPGRAQVPVTFLYGGGPDWMNADHGEAVVRRLEKWHYATFRIVLLAGHQVFMDNPVDFNQIVIEAVHEHERAAAFGDLPSSGMVCSVCLRLYIVGVFLFLGLLSMM</sequence>
<dbReference type="EMBL" id="DAKRPA010000335">
    <property type="protein sequence ID" value="DAZ93211.1"/>
    <property type="molecule type" value="Genomic_DNA"/>
</dbReference>
<proteinExistence type="predicted"/>
<reference evidence="2" key="2">
    <citation type="journal article" date="2023" name="Microbiol Resour">
        <title>Decontamination and Annotation of the Draft Genome Sequence of the Oomycete Lagenidium giganteum ARSEF 373.</title>
        <authorList>
            <person name="Morgan W.R."/>
            <person name="Tartar A."/>
        </authorList>
    </citation>
    <scope>NUCLEOTIDE SEQUENCE</scope>
    <source>
        <strain evidence="2">ARSEF 373</strain>
    </source>
</reference>
<keyword evidence="1" id="KW-0812">Transmembrane</keyword>
<evidence type="ECO:0000256" key="1">
    <source>
        <dbReference type="SAM" id="Phobius"/>
    </source>
</evidence>
<evidence type="ECO:0000313" key="2">
    <source>
        <dbReference type="EMBL" id="DAZ93211.1"/>
    </source>
</evidence>
<gene>
    <name evidence="2" type="ORF">N0F65_001563</name>
</gene>
<keyword evidence="1" id="KW-0472">Membrane</keyword>
<keyword evidence="1" id="KW-1133">Transmembrane helix</keyword>
<accession>A0AAV2YGH6</accession>
<evidence type="ECO:0000313" key="3">
    <source>
        <dbReference type="Proteomes" id="UP001146120"/>
    </source>
</evidence>
<organism evidence="2 3">
    <name type="scientific">Lagenidium giganteum</name>
    <dbReference type="NCBI Taxonomy" id="4803"/>
    <lineage>
        <taxon>Eukaryota</taxon>
        <taxon>Sar</taxon>
        <taxon>Stramenopiles</taxon>
        <taxon>Oomycota</taxon>
        <taxon>Peronosporomycetes</taxon>
        <taxon>Pythiales</taxon>
        <taxon>Pythiaceae</taxon>
    </lineage>
</organism>
<dbReference type="Proteomes" id="UP001146120">
    <property type="component" value="Unassembled WGS sequence"/>
</dbReference>
<reference evidence="2" key="1">
    <citation type="submission" date="2022-11" db="EMBL/GenBank/DDBJ databases">
        <authorList>
            <person name="Morgan W.R."/>
            <person name="Tartar A."/>
        </authorList>
    </citation>
    <scope>NUCLEOTIDE SEQUENCE</scope>
    <source>
        <strain evidence="2">ARSEF 373</strain>
    </source>
</reference>
<protein>
    <submittedName>
        <fullName evidence="2">Uncharacterized protein</fullName>
    </submittedName>
</protein>
<keyword evidence="3" id="KW-1185">Reference proteome</keyword>
<feature type="transmembrane region" description="Helical" evidence="1">
    <location>
        <begin position="133"/>
        <end position="149"/>
    </location>
</feature>
<dbReference type="Gene3D" id="3.40.50.1820">
    <property type="entry name" value="alpha/beta hydrolase"/>
    <property type="match status" value="1"/>
</dbReference>
<name>A0AAV2YGH6_9STRA</name>
<comment type="caution">
    <text evidence="2">The sequence shown here is derived from an EMBL/GenBank/DDBJ whole genome shotgun (WGS) entry which is preliminary data.</text>
</comment>